<dbReference type="InterPro" id="IPR000949">
    <property type="entry name" value="ELM2_dom"/>
</dbReference>
<dbReference type="PANTHER" id="PTHR46872:SF10">
    <property type="entry name" value="MYB-LIKE DOMAIN-CONTAINING PROTEIN"/>
    <property type="match status" value="1"/>
</dbReference>
<feature type="region of interest" description="Disordered" evidence="2">
    <location>
        <begin position="60"/>
        <end position="91"/>
    </location>
</feature>
<protein>
    <submittedName>
        <fullName evidence="4">DNA topoisomerase (ATP-hydrolyzing)</fullName>
        <ecNumber evidence="4">5.6.2.2</ecNumber>
    </submittedName>
</protein>
<reference evidence="4" key="2">
    <citation type="submission" date="2020-07" db="EMBL/GenBank/DDBJ databases">
        <authorList>
            <person name="Vera ALvarez R."/>
            <person name="Arias-Moreno D.M."/>
            <person name="Jimenez-Jacinto V."/>
            <person name="Jimenez-Bremont J.F."/>
            <person name="Swaminathan K."/>
            <person name="Moose S.P."/>
            <person name="Guerrero-Gonzalez M.L."/>
            <person name="Marino-Ramirez L."/>
            <person name="Landsman D."/>
            <person name="Rodriguez-Kessler M."/>
            <person name="Delgado-Sanchez P."/>
        </authorList>
    </citation>
    <scope>NUCLEOTIDE SEQUENCE</scope>
    <source>
        <tissue evidence="4">Cladode</tissue>
    </source>
</reference>
<feature type="region of interest" description="Disordered" evidence="2">
    <location>
        <begin position="195"/>
        <end position="236"/>
    </location>
</feature>
<organism evidence="4">
    <name type="scientific">Opuntia streptacantha</name>
    <name type="common">Prickly pear cactus</name>
    <name type="synonym">Opuntia cardona</name>
    <dbReference type="NCBI Taxonomy" id="393608"/>
    <lineage>
        <taxon>Eukaryota</taxon>
        <taxon>Viridiplantae</taxon>
        <taxon>Streptophyta</taxon>
        <taxon>Embryophyta</taxon>
        <taxon>Tracheophyta</taxon>
        <taxon>Spermatophyta</taxon>
        <taxon>Magnoliopsida</taxon>
        <taxon>eudicotyledons</taxon>
        <taxon>Gunneridae</taxon>
        <taxon>Pentapetalae</taxon>
        <taxon>Caryophyllales</taxon>
        <taxon>Cactineae</taxon>
        <taxon>Cactaceae</taxon>
        <taxon>Opuntioideae</taxon>
        <taxon>Opuntia</taxon>
    </lineage>
</organism>
<evidence type="ECO:0000259" key="3">
    <source>
        <dbReference type="Pfam" id="PF01448"/>
    </source>
</evidence>
<keyword evidence="4" id="KW-0413">Isomerase</keyword>
<dbReference type="GO" id="GO:0003918">
    <property type="term" value="F:DNA topoisomerase type II (double strand cut, ATP-hydrolyzing) activity"/>
    <property type="evidence" value="ECO:0007669"/>
    <property type="project" value="UniProtKB-EC"/>
</dbReference>
<sequence length="236" mass="26504">MHKPKKKNQDSPQKPVDWLKYIDDCLPLVIPVGPRFQANVPDWRGPSTSDLDSSKWLGTRMWPLQDGNAPKEGGKIGKGRPDSCTCSSPGSPQCIKRHISEERNSLQSDLGPAYKSWKFDEMGEDVAKSWSWRQEKRFDSIVKTNLLSEGKSFLKPAESSFPSKTRKDVVSYYLNVYVPRRISMVTRSGGKVLDSDDDEFEIGQTTPDAKSSLKRARPPSAGSTKLAKSHYLTGRR</sequence>
<reference evidence="4" key="1">
    <citation type="journal article" date="2013" name="J. Plant Res.">
        <title>Effect of fungi and light on seed germination of three Opuntia species from semiarid lands of central Mexico.</title>
        <authorList>
            <person name="Delgado-Sanchez P."/>
            <person name="Jimenez-Bremont J.F."/>
            <person name="Guerrero-Gonzalez Mde L."/>
            <person name="Flores J."/>
        </authorList>
    </citation>
    <scope>NUCLEOTIDE SEQUENCE</scope>
    <source>
        <tissue evidence="4">Cladode</tissue>
    </source>
</reference>
<dbReference type="EMBL" id="GISG01156446">
    <property type="protein sequence ID" value="MBA4648627.1"/>
    <property type="molecule type" value="Transcribed_RNA"/>
</dbReference>
<feature type="compositionally biased region" description="Basic and acidic residues" evidence="2">
    <location>
        <begin position="72"/>
        <end position="81"/>
    </location>
</feature>
<keyword evidence="1" id="KW-0539">Nucleus</keyword>
<dbReference type="PANTHER" id="PTHR46872">
    <property type="entry name" value="DNA BINDING PROTEIN"/>
    <property type="match status" value="1"/>
</dbReference>
<evidence type="ECO:0000256" key="1">
    <source>
        <dbReference type="ARBA" id="ARBA00023242"/>
    </source>
</evidence>
<name>A0A7C9DSE4_OPUST</name>
<proteinExistence type="predicted"/>
<dbReference type="EC" id="5.6.2.2" evidence="4"/>
<dbReference type="EMBL" id="GISG01156447">
    <property type="protein sequence ID" value="MBA4648628.1"/>
    <property type="molecule type" value="Transcribed_RNA"/>
</dbReference>
<evidence type="ECO:0000313" key="4">
    <source>
        <dbReference type="EMBL" id="MBA4648626.1"/>
    </source>
</evidence>
<dbReference type="Pfam" id="PF01448">
    <property type="entry name" value="ELM2"/>
    <property type="match status" value="1"/>
</dbReference>
<evidence type="ECO:0000256" key="2">
    <source>
        <dbReference type="SAM" id="MobiDB-lite"/>
    </source>
</evidence>
<dbReference type="AlphaFoldDB" id="A0A7C9DSE4"/>
<feature type="domain" description="ELM2" evidence="3">
    <location>
        <begin position="30"/>
        <end position="62"/>
    </location>
</feature>
<dbReference type="EMBL" id="GISG01156445">
    <property type="protein sequence ID" value="MBA4648626.1"/>
    <property type="molecule type" value="Transcribed_RNA"/>
</dbReference>
<accession>A0A7C9DSE4</accession>